<reference evidence="9" key="1">
    <citation type="submission" date="2016-07" db="EMBL/GenBank/DDBJ databases">
        <authorList>
            <person name="Florea S."/>
            <person name="Webb J.S."/>
            <person name="Jaromczyk J."/>
            <person name="Schardl C.L."/>
        </authorList>
    </citation>
    <scope>NUCLEOTIDE SEQUENCE [LARGE SCALE GENOMIC DNA]</scope>
    <source>
        <strain evidence="9">Z6</strain>
    </source>
</reference>
<evidence type="ECO:0000256" key="6">
    <source>
        <dbReference type="RuleBase" id="RU000481"/>
    </source>
</evidence>
<dbReference type="Proteomes" id="UP000093514">
    <property type="component" value="Unassembled WGS sequence"/>
</dbReference>
<dbReference type="Gene3D" id="3.40.640.10">
    <property type="entry name" value="Type I PLP-dependent aspartate aminotransferase-like (Major domain)"/>
    <property type="match status" value="1"/>
</dbReference>
<sequence length="387" mass="43574">MNWSEMISPRVQAIPPSGIRKFFDLASGVEDVISLGVGEPDFVTPWHIREAAFYSLEQGDTMYTSNYGLLELREEIANLLKRDYKLEYNPKNQILVTVGVSEALDLALRALLKEGEEVLLPEPCYVSYEPSTLLAGGKVVRIKTKAEDNFKLRAKDLREAITSKSKVLVLCYPSNPTGATMDKEDLEEIAEVVKEHNLIVLSDEIYSRLTYEGEHTSFATLEGMKERTILFNGFSKAYAMTGWRVGYVAAPEEILQAMMKIHQYTMLCAPIVSQKAALEALRNGDREVEKMVKSYNQRRRVIVKGLNEIGLECFKPKGSFYVFPSIKSTGLSSDEFAERLLKEEGVVVIPGNVFGESGEGFIRCSYASSLDNIYEALKRIERFIKKL</sequence>
<evidence type="ECO:0000256" key="1">
    <source>
        <dbReference type="ARBA" id="ARBA00001933"/>
    </source>
</evidence>
<dbReference type="FunFam" id="3.40.640.10:FF:000033">
    <property type="entry name" value="Aspartate aminotransferase"/>
    <property type="match status" value="1"/>
</dbReference>
<keyword evidence="4 6" id="KW-0808">Transferase</keyword>
<dbReference type="InterPro" id="IPR015424">
    <property type="entry name" value="PyrdxlP-dep_Trfase"/>
</dbReference>
<dbReference type="SUPFAM" id="SSF53383">
    <property type="entry name" value="PLP-dependent transferases"/>
    <property type="match status" value="1"/>
</dbReference>
<dbReference type="GO" id="GO:0030170">
    <property type="term" value="F:pyridoxal phosphate binding"/>
    <property type="evidence" value="ECO:0007669"/>
    <property type="project" value="InterPro"/>
</dbReference>
<evidence type="ECO:0000256" key="5">
    <source>
        <dbReference type="ARBA" id="ARBA00022898"/>
    </source>
</evidence>
<comment type="similarity">
    <text evidence="2 6">Belongs to the class-I pyridoxal-phosphate-dependent aminotransferase family.</text>
</comment>
<keyword evidence="5" id="KW-0663">Pyridoxal phosphate</keyword>
<dbReference type="Pfam" id="PF00155">
    <property type="entry name" value="Aminotran_1_2"/>
    <property type="match status" value="1"/>
</dbReference>
<dbReference type="EMBL" id="LWDV01000009">
    <property type="protein sequence ID" value="OCL26678.1"/>
    <property type="molecule type" value="Genomic_DNA"/>
</dbReference>
<proteinExistence type="inferred from homology"/>
<dbReference type="RefSeq" id="WP_068718748.1">
    <property type="nucleotide sequence ID" value="NZ_LWDV01000009.1"/>
</dbReference>
<evidence type="ECO:0000256" key="4">
    <source>
        <dbReference type="ARBA" id="ARBA00022679"/>
    </source>
</evidence>
<dbReference type="InterPro" id="IPR004839">
    <property type="entry name" value="Aminotransferase_I/II_large"/>
</dbReference>
<comment type="caution">
    <text evidence="8">The sequence shown here is derived from an EMBL/GenBank/DDBJ whole genome shotgun (WGS) entry which is preliminary data.</text>
</comment>
<dbReference type="Gene3D" id="3.90.1150.10">
    <property type="entry name" value="Aspartate Aminotransferase, domain 1"/>
    <property type="match status" value="1"/>
</dbReference>
<dbReference type="AlphaFoldDB" id="A0A1C0A8W8"/>
<dbReference type="GO" id="GO:0006520">
    <property type="term" value="P:amino acid metabolic process"/>
    <property type="evidence" value="ECO:0007669"/>
    <property type="project" value="InterPro"/>
</dbReference>
<dbReference type="OrthoDB" id="9803354at2"/>
<dbReference type="InterPro" id="IPR015422">
    <property type="entry name" value="PyrdxlP-dep_Trfase_small"/>
</dbReference>
<dbReference type="InterPro" id="IPR050596">
    <property type="entry name" value="AspAT/PAT-like"/>
</dbReference>
<gene>
    <name evidence="8" type="ORF">U472_11935</name>
</gene>
<dbReference type="EC" id="2.6.1.-" evidence="6"/>
<feature type="domain" description="Aminotransferase class I/classII large" evidence="7">
    <location>
        <begin position="31"/>
        <end position="380"/>
    </location>
</feature>
<evidence type="ECO:0000256" key="2">
    <source>
        <dbReference type="ARBA" id="ARBA00007441"/>
    </source>
</evidence>
<dbReference type="InterPro" id="IPR015421">
    <property type="entry name" value="PyrdxlP-dep_Trfase_major"/>
</dbReference>
<reference evidence="8 9" key="2">
    <citation type="submission" date="2016-08" db="EMBL/GenBank/DDBJ databases">
        <title>Orenia metallireducens sp. nov. strain Z6, a Novel Metal-reducing Firmicute from the Deep Subsurface.</title>
        <authorList>
            <person name="Maxim B.I."/>
            <person name="Kenneth K."/>
            <person name="Flynn T.M."/>
            <person name="Oloughlin E.J."/>
            <person name="Locke R.A."/>
            <person name="Weber J.R."/>
            <person name="Egan S.M."/>
            <person name="Mackie R.I."/>
            <person name="Cann I.K."/>
        </authorList>
    </citation>
    <scope>NUCLEOTIDE SEQUENCE [LARGE SCALE GENOMIC DNA]</scope>
    <source>
        <strain evidence="8 9">Z6</strain>
    </source>
</reference>
<evidence type="ECO:0000256" key="3">
    <source>
        <dbReference type="ARBA" id="ARBA00022576"/>
    </source>
</evidence>
<dbReference type="PANTHER" id="PTHR46383">
    <property type="entry name" value="ASPARTATE AMINOTRANSFERASE"/>
    <property type="match status" value="1"/>
</dbReference>
<comment type="cofactor">
    <cofactor evidence="1 6">
        <name>pyridoxal 5'-phosphate</name>
        <dbReference type="ChEBI" id="CHEBI:597326"/>
    </cofactor>
</comment>
<evidence type="ECO:0000313" key="8">
    <source>
        <dbReference type="EMBL" id="OCL26678.1"/>
    </source>
</evidence>
<dbReference type="CDD" id="cd00609">
    <property type="entry name" value="AAT_like"/>
    <property type="match status" value="1"/>
</dbReference>
<evidence type="ECO:0000259" key="7">
    <source>
        <dbReference type="Pfam" id="PF00155"/>
    </source>
</evidence>
<keyword evidence="3 6" id="KW-0032">Aminotransferase</keyword>
<dbReference type="PROSITE" id="PS00105">
    <property type="entry name" value="AA_TRANSFER_CLASS_1"/>
    <property type="match status" value="1"/>
</dbReference>
<accession>A0A1C0A8W8</accession>
<keyword evidence="9" id="KW-1185">Reference proteome</keyword>
<dbReference type="GO" id="GO:0008483">
    <property type="term" value="F:transaminase activity"/>
    <property type="evidence" value="ECO:0007669"/>
    <property type="project" value="UniProtKB-KW"/>
</dbReference>
<protein>
    <recommendedName>
        <fullName evidence="6">Aminotransferase</fullName>
        <ecNumber evidence="6">2.6.1.-</ecNumber>
    </recommendedName>
</protein>
<evidence type="ECO:0000313" key="9">
    <source>
        <dbReference type="Proteomes" id="UP000093514"/>
    </source>
</evidence>
<organism evidence="8 9">
    <name type="scientific">Orenia metallireducens</name>
    <dbReference type="NCBI Taxonomy" id="1413210"/>
    <lineage>
        <taxon>Bacteria</taxon>
        <taxon>Bacillati</taxon>
        <taxon>Bacillota</taxon>
        <taxon>Clostridia</taxon>
        <taxon>Halanaerobiales</taxon>
        <taxon>Halobacteroidaceae</taxon>
        <taxon>Orenia</taxon>
    </lineage>
</organism>
<name>A0A1C0A8W8_9FIRM</name>
<dbReference type="PANTHER" id="PTHR46383:SF3">
    <property type="entry name" value="ASPARTATE AMINOTRANSFERASE-RELATED"/>
    <property type="match status" value="1"/>
</dbReference>
<dbReference type="InterPro" id="IPR004838">
    <property type="entry name" value="NHTrfase_class1_PyrdxlP-BS"/>
</dbReference>